<evidence type="ECO:0000256" key="5">
    <source>
        <dbReference type="ARBA" id="ARBA00022989"/>
    </source>
</evidence>
<keyword evidence="7" id="KW-0408">Iron</keyword>
<dbReference type="AlphaFoldDB" id="A0A932A641"/>
<dbReference type="GO" id="GO:0046872">
    <property type="term" value="F:metal ion binding"/>
    <property type="evidence" value="ECO:0007669"/>
    <property type="project" value="UniProtKB-KW"/>
</dbReference>
<evidence type="ECO:0000256" key="9">
    <source>
        <dbReference type="ARBA" id="ARBA00023136"/>
    </source>
</evidence>
<dbReference type="PANTHER" id="PTHR35457">
    <property type="entry name" value="HEME A SYNTHASE"/>
    <property type="match status" value="1"/>
</dbReference>
<dbReference type="InterPro" id="IPR003780">
    <property type="entry name" value="COX15/CtaA_fam"/>
</dbReference>
<evidence type="ECO:0000256" key="10">
    <source>
        <dbReference type="ARBA" id="ARBA00023157"/>
    </source>
</evidence>
<dbReference type="GO" id="GO:0016020">
    <property type="term" value="C:membrane"/>
    <property type="evidence" value="ECO:0007669"/>
    <property type="project" value="UniProtKB-SubCell"/>
</dbReference>
<keyword evidence="9 12" id="KW-0472">Membrane</keyword>
<feature type="transmembrane region" description="Helical" evidence="12">
    <location>
        <begin position="272"/>
        <end position="293"/>
    </location>
</feature>
<comment type="caution">
    <text evidence="13">The sequence shown here is derived from an EMBL/GenBank/DDBJ whole genome shotgun (WGS) entry which is preliminary data.</text>
</comment>
<evidence type="ECO:0000256" key="12">
    <source>
        <dbReference type="SAM" id="Phobius"/>
    </source>
</evidence>
<dbReference type="GO" id="GO:0006784">
    <property type="term" value="P:heme A biosynthetic process"/>
    <property type="evidence" value="ECO:0007669"/>
    <property type="project" value="InterPro"/>
</dbReference>
<proteinExistence type="predicted"/>
<feature type="transmembrane region" description="Helical" evidence="12">
    <location>
        <begin position="232"/>
        <end position="252"/>
    </location>
</feature>
<evidence type="ECO:0000313" key="13">
    <source>
        <dbReference type="EMBL" id="MBI2677391.1"/>
    </source>
</evidence>
<dbReference type="GO" id="GO:0016491">
    <property type="term" value="F:oxidoreductase activity"/>
    <property type="evidence" value="ECO:0007669"/>
    <property type="project" value="UniProtKB-KW"/>
</dbReference>
<keyword evidence="10" id="KW-1015">Disulfide bond</keyword>
<feature type="transmembrane region" description="Helical" evidence="12">
    <location>
        <begin position="54"/>
        <end position="71"/>
    </location>
</feature>
<evidence type="ECO:0000256" key="3">
    <source>
        <dbReference type="ARBA" id="ARBA00022692"/>
    </source>
</evidence>
<evidence type="ECO:0000256" key="4">
    <source>
        <dbReference type="ARBA" id="ARBA00022723"/>
    </source>
</evidence>
<keyword evidence="8" id="KW-0350">Heme biosynthesis</keyword>
<feature type="transmembrane region" description="Helical" evidence="12">
    <location>
        <begin position="151"/>
        <end position="176"/>
    </location>
</feature>
<dbReference type="Proteomes" id="UP000779809">
    <property type="component" value="Unassembled WGS sequence"/>
</dbReference>
<feature type="transmembrane region" description="Helical" evidence="12">
    <location>
        <begin position="196"/>
        <end position="220"/>
    </location>
</feature>
<comment type="pathway">
    <text evidence="11">Porphyrin-containing compound metabolism.</text>
</comment>
<gene>
    <name evidence="13" type="ORF">HYX28_01270</name>
</gene>
<feature type="transmembrane region" description="Helical" evidence="12">
    <location>
        <begin position="111"/>
        <end position="130"/>
    </location>
</feature>
<name>A0A932A641_9BACT</name>
<dbReference type="Pfam" id="PF02628">
    <property type="entry name" value="COX15-CtaA"/>
    <property type="match status" value="1"/>
</dbReference>
<keyword evidence="4" id="KW-0479">Metal-binding</keyword>
<reference evidence="13" key="1">
    <citation type="submission" date="2020-07" db="EMBL/GenBank/DDBJ databases">
        <title>Huge and variable diversity of episymbiotic CPR bacteria and DPANN archaea in groundwater ecosystems.</title>
        <authorList>
            <person name="He C.Y."/>
            <person name="Keren R."/>
            <person name="Whittaker M."/>
            <person name="Farag I.F."/>
            <person name="Doudna J."/>
            <person name="Cate J.H.D."/>
            <person name="Banfield J.F."/>
        </authorList>
    </citation>
    <scope>NUCLEOTIDE SEQUENCE</scope>
    <source>
        <strain evidence="13">NC_groundwater_580_Pr5_B-0.1um_64_19</strain>
    </source>
</reference>
<protein>
    <submittedName>
        <fullName evidence="13">COX15/CtaA family protein</fullName>
    </submittedName>
</protein>
<dbReference type="EMBL" id="JACPNR010000004">
    <property type="protein sequence ID" value="MBI2677391.1"/>
    <property type="molecule type" value="Genomic_DNA"/>
</dbReference>
<feature type="transmembrane region" description="Helical" evidence="12">
    <location>
        <begin position="83"/>
        <end position="105"/>
    </location>
</feature>
<dbReference type="InterPro" id="IPR050450">
    <property type="entry name" value="COX15/CtaA_HemeA_synthase"/>
</dbReference>
<evidence type="ECO:0000256" key="1">
    <source>
        <dbReference type="ARBA" id="ARBA00004141"/>
    </source>
</evidence>
<keyword evidence="5 12" id="KW-1133">Transmembrane helix</keyword>
<keyword evidence="2" id="KW-1003">Cell membrane</keyword>
<evidence type="ECO:0000313" key="14">
    <source>
        <dbReference type="Proteomes" id="UP000779809"/>
    </source>
</evidence>
<keyword evidence="3 12" id="KW-0812">Transmembrane</keyword>
<evidence type="ECO:0000256" key="11">
    <source>
        <dbReference type="ARBA" id="ARBA00023444"/>
    </source>
</evidence>
<evidence type="ECO:0000256" key="6">
    <source>
        <dbReference type="ARBA" id="ARBA00023002"/>
    </source>
</evidence>
<organism evidence="13 14">
    <name type="scientific">Candidatus Korobacter versatilis</name>
    <dbReference type="NCBI Taxonomy" id="658062"/>
    <lineage>
        <taxon>Bacteria</taxon>
        <taxon>Pseudomonadati</taxon>
        <taxon>Acidobacteriota</taxon>
        <taxon>Terriglobia</taxon>
        <taxon>Terriglobales</taxon>
        <taxon>Candidatus Korobacteraceae</taxon>
        <taxon>Candidatus Korobacter</taxon>
    </lineage>
</organism>
<sequence length="314" mass="33716">MLLAGSTFVLLVAGALVTSNDAGLAVPDWPTSFGSVYKVPPMVGGVRFEHSHRMVAELIGLLTIVMALWTWRAEPRRWMRRLALGALALVIFQGVLGGTTVLNYLPPAVSSAHATFAQTFFCIAVLMAVFTSRSWVATERLALRDEGTPGLRTLSIVLIIALYAQLVLGAAFRHVWTKLGPTGANRIAGSEIVGTYLLPHVVNAFLVTALLLWVATRVLARYGNVPTLRRPATTLLFLVATQLVLGFGAYLARVEWGRDAAQPHPFMVWSTVAHVVTGAAVLATSVVLAAHVYRNLVSQEQEQLAGDAGKAAAI</sequence>
<keyword evidence="6" id="KW-0560">Oxidoreductase</keyword>
<evidence type="ECO:0000256" key="7">
    <source>
        <dbReference type="ARBA" id="ARBA00023004"/>
    </source>
</evidence>
<evidence type="ECO:0000256" key="8">
    <source>
        <dbReference type="ARBA" id="ARBA00023133"/>
    </source>
</evidence>
<dbReference type="PANTHER" id="PTHR35457:SF1">
    <property type="entry name" value="HEME A SYNTHASE"/>
    <property type="match status" value="1"/>
</dbReference>
<accession>A0A932A641</accession>
<comment type="subcellular location">
    <subcellularLocation>
        <location evidence="1">Membrane</location>
        <topology evidence="1">Multi-pass membrane protein</topology>
    </subcellularLocation>
</comment>
<evidence type="ECO:0000256" key="2">
    <source>
        <dbReference type="ARBA" id="ARBA00022475"/>
    </source>
</evidence>